<dbReference type="GeneID" id="103514111"/>
<protein>
    <submittedName>
        <fullName evidence="3">Uncharacterized protein LOC103514111</fullName>
    </submittedName>
</protein>
<dbReference type="STRING" id="121845.A0A1S4EH81"/>
<evidence type="ECO:0000313" key="3">
    <source>
        <dbReference type="RefSeq" id="XP_017301576.1"/>
    </source>
</evidence>
<feature type="signal peptide" evidence="1">
    <location>
        <begin position="1"/>
        <end position="21"/>
    </location>
</feature>
<dbReference type="AlphaFoldDB" id="A0A1S4EH81"/>
<evidence type="ECO:0000313" key="2">
    <source>
        <dbReference type="Proteomes" id="UP000079169"/>
    </source>
</evidence>
<keyword evidence="1" id="KW-0732">Signal</keyword>
<dbReference type="RefSeq" id="XP_017301576.1">
    <property type="nucleotide sequence ID" value="XM_017446087.2"/>
</dbReference>
<gene>
    <name evidence="3" type="primary">LOC103514111</name>
</gene>
<feature type="chain" id="PRO_5010342900" evidence="1">
    <location>
        <begin position="22"/>
        <end position="414"/>
    </location>
</feature>
<dbReference type="Proteomes" id="UP000079169">
    <property type="component" value="Unplaced"/>
</dbReference>
<reference evidence="3" key="1">
    <citation type="submission" date="2025-08" db="UniProtKB">
        <authorList>
            <consortium name="RefSeq"/>
        </authorList>
    </citation>
    <scope>IDENTIFICATION</scope>
</reference>
<name>A0A1S4EH81_DIACI</name>
<sequence>MFAKICFCLVNLWLWTNTAKGLPVNHALADFLQHNSNTNSLVNQNSNVRFESKRYFPRYKTFASYPVYDVRSRPTFQFPRSRLSTLPSTTPLSLIPYGFLPHTNPANLLPNVEATSLRVDSTYSTTQNFPTTTLPTTPQFGEILSMRVSTSVTNSHRQGEHELHTNYPEKPQVRESTTELYHEATVPSTLKPDDYVQNHNTVLDTQTTQRYNVETSPVTPRTLGIIAFYNMDSSSDTTQLVTTTSATLVNPNDLTKSRSMDYYSYQEVENHVPTEKPSVDFQYEQPSESKAVTTRILPEYLPTPEQNYEVSEEDSVRSNGRIHGVQTTTSTEKTFEISDEAKAEADRRKSSYVVEGRNYKKYRVEEETSDGFIVGEYGVFSHNDGSMRGVRYTAESNINPRLIYNALLKFLSLQ</sequence>
<organism evidence="2 3">
    <name type="scientific">Diaphorina citri</name>
    <name type="common">Asian citrus psyllid</name>
    <dbReference type="NCBI Taxonomy" id="121845"/>
    <lineage>
        <taxon>Eukaryota</taxon>
        <taxon>Metazoa</taxon>
        <taxon>Ecdysozoa</taxon>
        <taxon>Arthropoda</taxon>
        <taxon>Hexapoda</taxon>
        <taxon>Insecta</taxon>
        <taxon>Pterygota</taxon>
        <taxon>Neoptera</taxon>
        <taxon>Paraneoptera</taxon>
        <taxon>Hemiptera</taxon>
        <taxon>Sternorrhyncha</taxon>
        <taxon>Psylloidea</taxon>
        <taxon>Psyllidae</taxon>
        <taxon>Diaphorininae</taxon>
        <taxon>Diaphorina</taxon>
    </lineage>
</organism>
<dbReference type="KEGG" id="dci:103514111"/>
<accession>A0A1S4EH81</accession>
<dbReference type="PaxDb" id="121845-A0A1S4EH81"/>
<evidence type="ECO:0000256" key="1">
    <source>
        <dbReference type="SAM" id="SignalP"/>
    </source>
</evidence>
<proteinExistence type="predicted"/>
<keyword evidence="2" id="KW-1185">Reference proteome</keyword>